<dbReference type="Proteomes" id="UP000178999">
    <property type="component" value="Unassembled WGS sequence"/>
</dbReference>
<dbReference type="AlphaFoldDB" id="A0A1F8CRF0"/>
<gene>
    <name evidence="3" type="ORF">A2382_02310</name>
</gene>
<comment type="caution">
    <text evidence="3">The sequence shown here is derived from an EMBL/GenBank/DDBJ whole genome shotgun (WGS) entry which is preliminary data.</text>
</comment>
<name>A0A1F8CRF0_9BACT</name>
<dbReference type="EMBL" id="MGHY01000026">
    <property type="protein sequence ID" value="OGM78862.1"/>
    <property type="molecule type" value="Genomic_DNA"/>
</dbReference>
<reference evidence="3 4" key="1">
    <citation type="journal article" date="2016" name="Nat. Commun.">
        <title>Thousands of microbial genomes shed light on interconnected biogeochemical processes in an aquifer system.</title>
        <authorList>
            <person name="Anantharaman K."/>
            <person name="Brown C.T."/>
            <person name="Hug L.A."/>
            <person name="Sharon I."/>
            <person name="Castelle C.J."/>
            <person name="Probst A.J."/>
            <person name="Thomas B.C."/>
            <person name="Singh A."/>
            <person name="Wilkins M.J."/>
            <person name="Karaoz U."/>
            <person name="Brodie E.L."/>
            <person name="Williams K.H."/>
            <person name="Hubbard S.S."/>
            <person name="Banfield J.F."/>
        </authorList>
    </citation>
    <scope>NUCLEOTIDE SEQUENCE [LARGE SCALE GENOMIC DNA]</scope>
</reference>
<organism evidence="3 4">
    <name type="scientific">Candidatus Woesebacteria bacterium RIFOXYB1_FULL_38_16</name>
    <dbReference type="NCBI Taxonomy" id="1802538"/>
    <lineage>
        <taxon>Bacteria</taxon>
        <taxon>Candidatus Woeseibacteriota</taxon>
    </lineage>
</organism>
<feature type="transmembrane region" description="Helical" evidence="2">
    <location>
        <begin position="191"/>
        <end position="213"/>
    </location>
</feature>
<evidence type="ECO:0000256" key="1">
    <source>
        <dbReference type="SAM" id="MobiDB-lite"/>
    </source>
</evidence>
<feature type="transmembrane region" description="Helical" evidence="2">
    <location>
        <begin position="74"/>
        <end position="94"/>
    </location>
</feature>
<feature type="transmembrane region" description="Helical" evidence="2">
    <location>
        <begin position="151"/>
        <end position="171"/>
    </location>
</feature>
<proteinExistence type="predicted"/>
<keyword evidence="2" id="KW-0472">Membrane</keyword>
<dbReference type="STRING" id="1802538.A2382_02310"/>
<evidence type="ECO:0000256" key="2">
    <source>
        <dbReference type="SAM" id="Phobius"/>
    </source>
</evidence>
<keyword evidence="2" id="KW-1133">Transmembrane helix</keyword>
<feature type="compositionally biased region" description="Polar residues" evidence="1">
    <location>
        <begin position="1"/>
        <end position="11"/>
    </location>
</feature>
<evidence type="ECO:0000313" key="3">
    <source>
        <dbReference type="EMBL" id="OGM78862.1"/>
    </source>
</evidence>
<sequence>MSSREPSNSGRFNRRASVTAVSTPTRPDIQDLPVPDLEEDLSFLVSSTPKRAEVEVVKKTEKPRGFVAGCFKNILILLMAILIPPATGLAIVSLDYVFGLNQLISALVLGGISLVLLLDKGNLFDEVLVAIILVPAGVIVGGYVLDTSWLAVAISIALAAMVVAVVSWLFYKIHQVLKWFTSRDNKKNGKLLFFGSLLILIACGLLVVLYLVLSGGSSLTVGEGTLTPATATLGATIVVAPPPVVVSTEVVTTPAPEILNEGQEGGDEVVSTPVPTVQPETQESQSEVDTSAVSFSVDQVFTVKLESWMINTSLRESPDGTPIGEIQNGQTVHVIGWDVSLKWALINEPASGWIWLAYLEK</sequence>
<accession>A0A1F8CRF0</accession>
<keyword evidence="2" id="KW-0812">Transmembrane</keyword>
<evidence type="ECO:0000313" key="4">
    <source>
        <dbReference type="Proteomes" id="UP000178999"/>
    </source>
</evidence>
<feature type="transmembrane region" description="Helical" evidence="2">
    <location>
        <begin position="127"/>
        <end position="145"/>
    </location>
</feature>
<feature type="transmembrane region" description="Helical" evidence="2">
    <location>
        <begin position="100"/>
        <end position="118"/>
    </location>
</feature>
<feature type="region of interest" description="Disordered" evidence="1">
    <location>
        <begin position="1"/>
        <end position="31"/>
    </location>
</feature>
<protein>
    <submittedName>
        <fullName evidence="3">Uncharacterized protein</fullName>
    </submittedName>
</protein>